<keyword evidence="5" id="KW-1185">Reference proteome</keyword>
<organism evidence="4 5">
    <name type="scientific">Dyadobacter endophyticus</name>
    <dbReference type="NCBI Taxonomy" id="1749036"/>
    <lineage>
        <taxon>Bacteria</taxon>
        <taxon>Pseudomonadati</taxon>
        <taxon>Bacteroidota</taxon>
        <taxon>Cytophagia</taxon>
        <taxon>Cytophagales</taxon>
        <taxon>Spirosomataceae</taxon>
        <taxon>Dyadobacter</taxon>
    </lineage>
</organism>
<dbReference type="GO" id="GO:0003677">
    <property type="term" value="F:DNA binding"/>
    <property type="evidence" value="ECO:0007669"/>
    <property type="project" value="UniProtKB-KW"/>
</dbReference>
<feature type="domain" description="HTH LytTR-type" evidence="3">
    <location>
        <begin position="168"/>
        <end position="239"/>
    </location>
</feature>
<dbReference type="EMBL" id="BMIA01000001">
    <property type="protein sequence ID" value="GGH20538.1"/>
    <property type="molecule type" value="Genomic_DNA"/>
</dbReference>
<feature type="domain" description="Response regulatory" evidence="2">
    <location>
        <begin position="10"/>
        <end position="122"/>
    </location>
</feature>
<dbReference type="Pfam" id="PF00072">
    <property type="entry name" value="Response_reg"/>
    <property type="match status" value="1"/>
</dbReference>
<dbReference type="SUPFAM" id="SSF52172">
    <property type="entry name" value="CheY-like"/>
    <property type="match status" value="1"/>
</dbReference>
<keyword evidence="1" id="KW-0597">Phosphoprotein</keyword>
<dbReference type="Pfam" id="PF04397">
    <property type="entry name" value="LytTR"/>
    <property type="match status" value="1"/>
</dbReference>
<dbReference type="PANTHER" id="PTHR37299">
    <property type="entry name" value="TRANSCRIPTIONAL REGULATOR-RELATED"/>
    <property type="match status" value="1"/>
</dbReference>
<evidence type="ECO:0000259" key="2">
    <source>
        <dbReference type="PROSITE" id="PS50110"/>
    </source>
</evidence>
<dbReference type="SMART" id="SM00448">
    <property type="entry name" value="REC"/>
    <property type="match status" value="1"/>
</dbReference>
<evidence type="ECO:0000259" key="3">
    <source>
        <dbReference type="PROSITE" id="PS50930"/>
    </source>
</evidence>
<dbReference type="PROSITE" id="PS50110">
    <property type="entry name" value="RESPONSE_REGULATORY"/>
    <property type="match status" value="1"/>
</dbReference>
<dbReference type="InterPro" id="IPR046947">
    <property type="entry name" value="LytR-like"/>
</dbReference>
<accession>A0ABQ1YCV4</accession>
<dbReference type="Gene3D" id="2.40.50.1020">
    <property type="entry name" value="LytTr DNA-binding domain"/>
    <property type="match status" value="1"/>
</dbReference>
<gene>
    <name evidence="4" type="ORF">GCM10007423_00980</name>
</gene>
<dbReference type="InterPro" id="IPR011006">
    <property type="entry name" value="CheY-like_superfamily"/>
</dbReference>
<evidence type="ECO:0000313" key="5">
    <source>
        <dbReference type="Proteomes" id="UP000600214"/>
    </source>
</evidence>
<evidence type="ECO:0000256" key="1">
    <source>
        <dbReference type="PROSITE-ProRule" id="PRU00169"/>
    </source>
</evidence>
<comment type="caution">
    <text evidence="4">The sequence shown here is derived from an EMBL/GenBank/DDBJ whole genome shotgun (WGS) entry which is preliminary data.</text>
</comment>
<proteinExistence type="predicted"/>
<dbReference type="Gene3D" id="3.40.50.2300">
    <property type="match status" value="1"/>
</dbReference>
<protein>
    <submittedName>
        <fullName evidence="4">DNA-binding response regulator</fullName>
    </submittedName>
</protein>
<feature type="modified residue" description="4-aspartylphosphate" evidence="1">
    <location>
        <position position="61"/>
    </location>
</feature>
<evidence type="ECO:0000313" key="4">
    <source>
        <dbReference type="EMBL" id="GGH20538.1"/>
    </source>
</evidence>
<dbReference type="InterPro" id="IPR007492">
    <property type="entry name" value="LytTR_DNA-bd_dom"/>
</dbReference>
<name>A0ABQ1YCV4_9BACT</name>
<sequence>MDTNFSHAISCLVIDDEEAAHLALIRLIDSVPWLSLKGRCYSSVQAADMIATLRPELIFLDIEMPGLSGMELIGMLTEPRPQIILTTAFRDYAFEGFENEVNAFLLKPIKATRFYRTVIKIREDLRARHLHSLPGEQGRQQLAECKTARGGRDEKMHDLTCSVQDDSIWIYSGKKFHHLRLNEVYAIEGLKDYVKVHCSEGTILVKGSIGSIERKLPSSHFIRIHRSYIINRSAIRLIEGNMVRMPDGSKYTIPSYKSRENIINRLLDRQRRI</sequence>
<dbReference type="SMART" id="SM00850">
    <property type="entry name" value="LytTR"/>
    <property type="match status" value="1"/>
</dbReference>
<keyword evidence="4" id="KW-0238">DNA-binding</keyword>
<dbReference type="RefSeq" id="WP_188927613.1">
    <property type="nucleotide sequence ID" value="NZ_BMIA01000001.1"/>
</dbReference>
<dbReference type="PANTHER" id="PTHR37299:SF1">
    <property type="entry name" value="STAGE 0 SPORULATION PROTEIN A HOMOLOG"/>
    <property type="match status" value="1"/>
</dbReference>
<dbReference type="InterPro" id="IPR001789">
    <property type="entry name" value="Sig_transdc_resp-reg_receiver"/>
</dbReference>
<reference evidence="5" key="1">
    <citation type="journal article" date="2019" name="Int. J. Syst. Evol. Microbiol.">
        <title>The Global Catalogue of Microorganisms (GCM) 10K type strain sequencing project: providing services to taxonomists for standard genome sequencing and annotation.</title>
        <authorList>
            <consortium name="The Broad Institute Genomics Platform"/>
            <consortium name="The Broad Institute Genome Sequencing Center for Infectious Disease"/>
            <person name="Wu L."/>
            <person name="Ma J."/>
        </authorList>
    </citation>
    <scope>NUCLEOTIDE SEQUENCE [LARGE SCALE GENOMIC DNA]</scope>
    <source>
        <strain evidence="5">CGMCC 1.15288</strain>
    </source>
</reference>
<dbReference type="PROSITE" id="PS50930">
    <property type="entry name" value="HTH_LYTTR"/>
    <property type="match status" value="1"/>
</dbReference>
<dbReference type="Proteomes" id="UP000600214">
    <property type="component" value="Unassembled WGS sequence"/>
</dbReference>